<name>A0A9X3MWE9_9ACTN</name>
<dbReference type="AlphaFoldDB" id="A0A9X3MWE9"/>
<evidence type="ECO:0000313" key="9">
    <source>
        <dbReference type="Proteomes" id="UP001149140"/>
    </source>
</evidence>
<dbReference type="GO" id="GO:0016020">
    <property type="term" value="C:membrane"/>
    <property type="evidence" value="ECO:0007669"/>
    <property type="project" value="UniProtKB-SubCell"/>
</dbReference>
<dbReference type="SUPFAM" id="SSF103481">
    <property type="entry name" value="Multidrug resistance efflux transporter EmrE"/>
    <property type="match status" value="2"/>
</dbReference>
<evidence type="ECO:0000256" key="5">
    <source>
        <dbReference type="ARBA" id="ARBA00023136"/>
    </source>
</evidence>
<feature type="transmembrane region" description="Helical" evidence="6">
    <location>
        <begin position="7"/>
        <end position="27"/>
    </location>
</feature>
<proteinExistence type="inferred from homology"/>
<feature type="transmembrane region" description="Helical" evidence="6">
    <location>
        <begin position="232"/>
        <end position="251"/>
    </location>
</feature>
<feature type="transmembrane region" description="Helical" evidence="6">
    <location>
        <begin position="257"/>
        <end position="278"/>
    </location>
</feature>
<keyword evidence="9" id="KW-1185">Reference proteome</keyword>
<evidence type="ECO:0000256" key="4">
    <source>
        <dbReference type="ARBA" id="ARBA00022989"/>
    </source>
</evidence>
<evidence type="ECO:0000256" key="2">
    <source>
        <dbReference type="ARBA" id="ARBA00007362"/>
    </source>
</evidence>
<feature type="transmembrane region" description="Helical" evidence="6">
    <location>
        <begin position="57"/>
        <end position="79"/>
    </location>
</feature>
<dbReference type="InterPro" id="IPR037185">
    <property type="entry name" value="EmrE-like"/>
</dbReference>
<feature type="transmembrane region" description="Helical" evidence="6">
    <location>
        <begin position="137"/>
        <end position="158"/>
    </location>
</feature>
<feature type="domain" description="EamA" evidence="7">
    <location>
        <begin position="142"/>
        <end position="274"/>
    </location>
</feature>
<organism evidence="8 9">
    <name type="scientific">Solirubrobacter ginsenosidimutans</name>
    <dbReference type="NCBI Taxonomy" id="490573"/>
    <lineage>
        <taxon>Bacteria</taxon>
        <taxon>Bacillati</taxon>
        <taxon>Actinomycetota</taxon>
        <taxon>Thermoleophilia</taxon>
        <taxon>Solirubrobacterales</taxon>
        <taxon>Solirubrobacteraceae</taxon>
        <taxon>Solirubrobacter</taxon>
    </lineage>
</organism>
<comment type="similarity">
    <text evidence="2">Belongs to the EamA transporter family.</text>
</comment>
<evidence type="ECO:0000313" key="8">
    <source>
        <dbReference type="EMBL" id="MDA0163959.1"/>
    </source>
</evidence>
<dbReference type="InterPro" id="IPR000620">
    <property type="entry name" value="EamA_dom"/>
</dbReference>
<keyword evidence="5 6" id="KW-0472">Membrane</keyword>
<feature type="transmembrane region" description="Helical" evidence="6">
    <location>
        <begin position="114"/>
        <end position="131"/>
    </location>
</feature>
<comment type="subcellular location">
    <subcellularLocation>
        <location evidence="1">Membrane</location>
        <topology evidence="1">Multi-pass membrane protein</topology>
    </subcellularLocation>
</comment>
<evidence type="ECO:0000256" key="3">
    <source>
        <dbReference type="ARBA" id="ARBA00022692"/>
    </source>
</evidence>
<keyword evidence="3 6" id="KW-0812">Transmembrane</keyword>
<comment type="caution">
    <text evidence="8">The sequence shown here is derived from an EMBL/GenBank/DDBJ whole genome shotgun (WGS) entry which is preliminary data.</text>
</comment>
<sequence>MPRRHVLLALAVAVVWGVNFVVIHVGLDHFPPLLFAALRFCLVALALPFAPRPGVPVRYVIAVGVFLSAGQFGLLFLGIEKGMPAGLASLVLQLQAAFTVGLAVLLLKERPKKAQLAGGALALAGIGIIAAGRASAVPLGALALTIGAAASWGFGNVATRKAQSPNPLGLLVWSSLVPPLPLLSLSLLTERGDPVSINATGILALLYVVVLSTLVGFGAWAWLLGKHPASTVAPFTLLVPVVGIAAAWIALNEVPSGAELIGAAVVLSGLALTVGLTAPRRSREARESCASHVASPSPQPSSP</sequence>
<feature type="transmembrane region" description="Helical" evidence="6">
    <location>
        <begin position="33"/>
        <end position="50"/>
    </location>
</feature>
<accession>A0A9X3MWE9</accession>
<evidence type="ECO:0000256" key="1">
    <source>
        <dbReference type="ARBA" id="ARBA00004141"/>
    </source>
</evidence>
<evidence type="ECO:0000259" key="7">
    <source>
        <dbReference type="Pfam" id="PF00892"/>
    </source>
</evidence>
<dbReference type="Pfam" id="PF00892">
    <property type="entry name" value="EamA"/>
    <property type="match status" value="2"/>
</dbReference>
<dbReference type="PANTHER" id="PTHR32322:SF9">
    <property type="entry name" value="AMINO-ACID METABOLITE EFFLUX PUMP-RELATED"/>
    <property type="match status" value="1"/>
</dbReference>
<feature type="transmembrane region" description="Helical" evidence="6">
    <location>
        <begin position="201"/>
        <end position="225"/>
    </location>
</feature>
<dbReference type="Proteomes" id="UP001149140">
    <property type="component" value="Unassembled WGS sequence"/>
</dbReference>
<feature type="transmembrane region" description="Helical" evidence="6">
    <location>
        <begin position="85"/>
        <end position="107"/>
    </location>
</feature>
<dbReference type="InterPro" id="IPR050638">
    <property type="entry name" value="AA-Vitamin_Transporters"/>
</dbReference>
<dbReference type="PANTHER" id="PTHR32322">
    <property type="entry name" value="INNER MEMBRANE TRANSPORTER"/>
    <property type="match status" value="1"/>
</dbReference>
<gene>
    <name evidence="8" type="ORF">OM076_27050</name>
</gene>
<dbReference type="EMBL" id="JAPDOD010000029">
    <property type="protein sequence ID" value="MDA0163959.1"/>
    <property type="molecule type" value="Genomic_DNA"/>
</dbReference>
<protein>
    <submittedName>
        <fullName evidence="8">EamA family transporter</fullName>
    </submittedName>
</protein>
<dbReference type="RefSeq" id="WP_270043207.1">
    <property type="nucleotide sequence ID" value="NZ_JAPDOD010000029.1"/>
</dbReference>
<feature type="transmembrane region" description="Helical" evidence="6">
    <location>
        <begin position="170"/>
        <end position="189"/>
    </location>
</feature>
<reference evidence="8" key="1">
    <citation type="submission" date="2022-10" db="EMBL/GenBank/DDBJ databases">
        <title>The WGS of Solirubrobacter ginsenosidimutans DSM 21036.</title>
        <authorList>
            <person name="Jiang Z."/>
        </authorList>
    </citation>
    <scope>NUCLEOTIDE SEQUENCE</scope>
    <source>
        <strain evidence="8">DSM 21036</strain>
    </source>
</reference>
<evidence type="ECO:0000256" key="6">
    <source>
        <dbReference type="SAM" id="Phobius"/>
    </source>
</evidence>
<keyword evidence="4 6" id="KW-1133">Transmembrane helix</keyword>
<feature type="domain" description="EamA" evidence="7">
    <location>
        <begin position="6"/>
        <end position="129"/>
    </location>
</feature>